<reference evidence="1 2" key="1">
    <citation type="journal article" date="2019" name="Int. J. Syst. Evol. Microbiol.">
        <title>The Global Catalogue of Microorganisms (GCM) 10K type strain sequencing project: providing services to taxonomists for standard genome sequencing and annotation.</title>
        <authorList>
            <consortium name="The Broad Institute Genomics Platform"/>
            <consortium name="The Broad Institute Genome Sequencing Center for Infectious Disease"/>
            <person name="Wu L."/>
            <person name="Ma J."/>
        </authorList>
    </citation>
    <scope>NUCLEOTIDE SEQUENCE [LARGE SCALE GENOMIC DNA]</scope>
    <source>
        <strain evidence="1 2">JCM 3146</strain>
    </source>
</reference>
<proteinExistence type="predicted"/>
<comment type="caution">
    <text evidence="1">The sequence shown here is derived from an EMBL/GenBank/DDBJ whole genome shotgun (WGS) entry which is preliminary data.</text>
</comment>
<protein>
    <recommendedName>
        <fullName evidence="3">Carboxypeptidase regulatory-like domain-containing protein</fullName>
    </recommendedName>
</protein>
<organism evidence="1 2">
    <name type="scientific">Actinoallomurus spadix</name>
    <dbReference type="NCBI Taxonomy" id="79912"/>
    <lineage>
        <taxon>Bacteria</taxon>
        <taxon>Bacillati</taxon>
        <taxon>Actinomycetota</taxon>
        <taxon>Actinomycetes</taxon>
        <taxon>Streptosporangiales</taxon>
        <taxon>Thermomonosporaceae</taxon>
        <taxon>Actinoallomurus</taxon>
    </lineage>
</organism>
<evidence type="ECO:0000313" key="2">
    <source>
        <dbReference type="Proteomes" id="UP001501822"/>
    </source>
</evidence>
<gene>
    <name evidence="1" type="ORF">GCM10010151_16430</name>
</gene>
<sequence length="138" mass="14455">MTDEELIERLRTAFPPVPGHLLAVGLAAFGWLVPDATLATLAYDAADTPAGVRGGEPRTLTFAGPDVRVEIEICGREIVGQLAPAADAEVILRSPAGERGTRTDESGGFVLPEVPAGLVSLLFRPADGTSIVTSWIHV</sequence>
<evidence type="ECO:0000313" key="1">
    <source>
        <dbReference type="EMBL" id="GAA0327168.1"/>
    </source>
</evidence>
<keyword evidence="2" id="KW-1185">Reference proteome</keyword>
<dbReference type="Proteomes" id="UP001501822">
    <property type="component" value="Unassembled WGS sequence"/>
</dbReference>
<accession>A0ABN0W6R7</accession>
<dbReference type="RefSeq" id="WP_252800713.1">
    <property type="nucleotide sequence ID" value="NZ_BAAABM010000009.1"/>
</dbReference>
<dbReference type="EMBL" id="BAAABM010000009">
    <property type="protein sequence ID" value="GAA0327168.1"/>
    <property type="molecule type" value="Genomic_DNA"/>
</dbReference>
<name>A0ABN0W6R7_9ACTN</name>
<evidence type="ECO:0008006" key="3">
    <source>
        <dbReference type="Google" id="ProtNLM"/>
    </source>
</evidence>